<feature type="compositionally biased region" description="Polar residues" evidence="19">
    <location>
        <begin position="339"/>
        <end position="351"/>
    </location>
</feature>
<feature type="compositionally biased region" description="Polar residues" evidence="19">
    <location>
        <begin position="276"/>
        <end position="291"/>
    </location>
</feature>
<evidence type="ECO:0000259" key="24">
    <source>
        <dbReference type="PROSITE" id="PS51007"/>
    </source>
</evidence>
<keyword evidence="10 20" id="KW-1133">Transmembrane helix</keyword>
<dbReference type="Pfam" id="PF00116">
    <property type="entry name" value="COX2"/>
    <property type="match status" value="1"/>
</dbReference>
<dbReference type="GO" id="GO:0005886">
    <property type="term" value="C:plasma membrane"/>
    <property type="evidence" value="ECO:0007669"/>
    <property type="project" value="UniProtKB-SubCell"/>
</dbReference>
<dbReference type="PROSITE" id="PS00078">
    <property type="entry name" value="COX2"/>
    <property type="match status" value="1"/>
</dbReference>
<feature type="signal peptide" evidence="21">
    <location>
        <begin position="1"/>
        <end position="23"/>
    </location>
</feature>
<evidence type="ECO:0000256" key="14">
    <source>
        <dbReference type="ARBA" id="ARBA00024688"/>
    </source>
</evidence>
<dbReference type="GO" id="GO:0042773">
    <property type="term" value="P:ATP synthesis coupled electron transport"/>
    <property type="evidence" value="ECO:0007669"/>
    <property type="project" value="TreeGrafter"/>
</dbReference>
<dbReference type="Pfam" id="PF13442">
    <property type="entry name" value="Cytochrome_CBB3"/>
    <property type="match status" value="1"/>
</dbReference>
<dbReference type="InterPro" id="IPR036909">
    <property type="entry name" value="Cyt_c-like_dom_sf"/>
</dbReference>
<keyword evidence="21" id="KW-0732">Signal</keyword>
<dbReference type="EMBL" id="BMEO01000004">
    <property type="protein sequence ID" value="GGF93559.1"/>
    <property type="molecule type" value="Genomic_DNA"/>
</dbReference>
<evidence type="ECO:0000256" key="2">
    <source>
        <dbReference type="ARBA" id="ARBA00007866"/>
    </source>
</evidence>
<feature type="transmembrane region" description="Helical" evidence="20">
    <location>
        <begin position="88"/>
        <end position="106"/>
    </location>
</feature>
<comment type="caution">
    <text evidence="25">The sequence shown here is derived from an EMBL/GenBank/DDBJ whole genome shotgun (WGS) entry which is preliminary data.</text>
</comment>
<comment type="function">
    <text evidence="14 18">Subunits I and II form the functional core of the enzyme complex. Electrons originating in cytochrome c are transferred via heme a and Cu(A) to the binuclear center formed by heme a3 and Cu(B).</text>
</comment>
<evidence type="ECO:0000256" key="6">
    <source>
        <dbReference type="ARBA" id="ARBA00022692"/>
    </source>
</evidence>
<accession>A0A917FNT7</accession>
<name>A0A917FNT7_9GAMM</name>
<evidence type="ECO:0000256" key="4">
    <source>
        <dbReference type="ARBA" id="ARBA00022617"/>
    </source>
</evidence>
<comment type="cofactor">
    <cofactor evidence="18">
        <name>Cu cation</name>
        <dbReference type="ChEBI" id="CHEBI:23378"/>
    </cofactor>
    <text evidence="18">Binds a copper A center.</text>
</comment>
<dbReference type="SUPFAM" id="SSF46626">
    <property type="entry name" value="Cytochrome c"/>
    <property type="match status" value="1"/>
</dbReference>
<dbReference type="SUPFAM" id="SSF49503">
    <property type="entry name" value="Cupredoxins"/>
    <property type="match status" value="1"/>
</dbReference>
<dbReference type="GO" id="GO:0004129">
    <property type="term" value="F:cytochrome-c oxidase activity"/>
    <property type="evidence" value="ECO:0007669"/>
    <property type="project" value="UniProtKB-EC"/>
</dbReference>
<organism evidence="25 26">
    <name type="scientific">Marinicella pacifica</name>
    <dbReference type="NCBI Taxonomy" id="1171543"/>
    <lineage>
        <taxon>Bacteria</taxon>
        <taxon>Pseudomonadati</taxon>
        <taxon>Pseudomonadota</taxon>
        <taxon>Gammaproteobacteria</taxon>
        <taxon>Lysobacterales</taxon>
        <taxon>Marinicellaceae</taxon>
        <taxon>Marinicella</taxon>
    </lineage>
</organism>
<keyword evidence="12 18" id="KW-0186">Copper</keyword>
<keyword evidence="13 20" id="KW-0472">Membrane</keyword>
<keyword evidence="4 16" id="KW-0349">Heme</keyword>
<evidence type="ECO:0000256" key="20">
    <source>
        <dbReference type="SAM" id="Phobius"/>
    </source>
</evidence>
<dbReference type="InterPro" id="IPR045187">
    <property type="entry name" value="CcO_II"/>
</dbReference>
<keyword evidence="8" id="KW-1278">Translocase</keyword>
<comment type="subcellular location">
    <subcellularLocation>
        <location evidence="17">Cell membrane</location>
        <topology evidence="17">Multi-pass membrane protein</topology>
    </subcellularLocation>
    <subcellularLocation>
        <location evidence="1">Membrane</location>
        <topology evidence="1">Multi-pass membrane protein</topology>
    </subcellularLocation>
</comment>
<evidence type="ECO:0000256" key="9">
    <source>
        <dbReference type="ARBA" id="ARBA00022982"/>
    </source>
</evidence>
<dbReference type="RefSeq" id="WP_188364941.1">
    <property type="nucleotide sequence ID" value="NZ_BAABJF010000015.1"/>
</dbReference>
<comment type="similarity">
    <text evidence="2 17">Belongs to the cytochrome c oxidase subunit 2 family.</text>
</comment>
<evidence type="ECO:0000256" key="10">
    <source>
        <dbReference type="ARBA" id="ARBA00022989"/>
    </source>
</evidence>
<evidence type="ECO:0000256" key="21">
    <source>
        <dbReference type="SAM" id="SignalP"/>
    </source>
</evidence>
<evidence type="ECO:0000256" key="11">
    <source>
        <dbReference type="ARBA" id="ARBA00023004"/>
    </source>
</evidence>
<keyword evidence="9 17" id="KW-0249">Electron transport</keyword>
<evidence type="ECO:0000256" key="17">
    <source>
        <dbReference type="RuleBase" id="RU000456"/>
    </source>
</evidence>
<dbReference type="InterPro" id="IPR002429">
    <property type="entry name" value="CcO_II-like_C"/>
</dbReference>
<dbReference type="EC" id="7.1.1.9" evidence="18"/>
<dbReference type="Proteomes" id="UP000605253">
    <property type="component" value="Unassembled WGS sequence"/>
</dbReference>
<dbReference type="GO" id="GO:0005507">
    <property type="term" value="F:copper ion binding"/>
    <property type="evidence" value="ECO:0007669"/>
    <property type="project" value="InterPro"/>
</dbReference>
<dbReference type="Pfam" id="PF02790">
    <property type="entry name" value="COX2_TM"/>
    <property type="match status" value="1"/>
</dbReference>
<dbReference type="Gene3D" id="2.60.40.420">
    <property type="entry name" value="Cupredoxins - blue copper proteins"/>
    <property type="match status" value="1"/>
</dbReference>
<evidence type="ECO:0000313" key="25">
    <source>
        <dbReference type="EMBL" id="GGF93559.1"/>
    </source>
</evidence>
<keyword evidence="6 17" id="KW-0812">Transmembrane</keyword>
<evidence type="ECO:0000259" key="23">
    <source>
        <dbReference type="PROSITE" id="PS50999"/>
    </source>
</evidence>
<reference evidence="25" key="2">
    <citation type="submission" date="2020-09" db="EMBL/GenBank/DDBJ databases">
        <authorList>
            <person name="Sun Q."/>
            <person name="Zhou Y."/>
        </authorList>
    </citation>
    <scope>NUCLEOTIDE SEQUENCE</scope>
    <source>
        <strain evidence="25">CGMCC 1.12181</strain>
    </source>
</reference>
<evidence type="ECO:0000256" key="5">
    <source>
        <dbReference type="ARBA" id="ARBA00022660"/>
    </source>
</evidence>
<evidence type="ECO:0000259" key="22">
    <source>
        <dbReference type="PROSITE" id="PS50857"/>
    </source>
</evidence>
<evidence type="ECO:0000256" key="1">
    <source>
        <dbReference type="ARBA" id="ARBA00004141"/>
    </source>
</evidence>
<reference evidence="25" key="1">
    <citation type="journal article" date="2014" name="Int. J. Syst. Evol. Microbiol.">
        <title>Complete genome sequence of Corynebacterium casei LMG S-19264T (=DSM 44701T), isolated from a smear-ripened cheese.</title>
        <authorList>
            <consortium name="US DOE Joint Genome Institute (JGI-PGF)"/>
            <person name="Walter F."/>
            <person name="Albersmeier A."/>
            <person name="Kalinowski J."/>
            <person name="Ruckert C."/>
        </authorList>
    </citation>
    <scope>NUCLEOTIDE SEQUENCE</scope>
    <source>
        <strain evidence="25">CGMCC 1.12181</strain>
    </source>
</reference>
<dbReference type="PROSITE" id="PS50999">
    <property type="entry name" value="COX2_TM"/>
    <property type="match status" value="1"/>
</dbReference>
<keyword evidence="7 16" id="KW-0479">Metal-binding</keyword>
<dbReference type="InterPro" id="IPR011759">
    <property type="entry name" value="Cyt_c_oxidase_su2_TM_dom"/>
</dbReference>
<evidence type="ECO:0000256" key="13">
    <source>
        <dbReference type="ARBA" id="ARBA00023136"/>
    </source>
</evidence>
<feature type="chain" id="PRO_5037226572" description="Cytochrome c oxidase subunit 2" evidence="21">
    <location>
        <begin position="24"/>
        <end position="455"/>
    </location>
</feature>
<evidence type="ECO:0000256" key="3">
    <source>
        <dbReference type="ARBA" id="ARBA00022448"/>
    </source>
</evidence>
<dbReference type="InterPro" id="IPR001505">
    <property type="entry name" value="Copper_CuA"/>
</dbReference>
<evidence type="ECO:0000256" key="16">
    <source>
        <dbReference type="PROSITE-ProRule" id="PRU00433"/>
    </source>
</evidence>
<keyword evidence="26" id="KW-1185">Reference proteome</keyword>
<dbReference type="PROSITE" id="PS51007">
    <property type="entry name" value="CYTC"/>
    <property type="match status" value="1"/>
</dbReference>
<sequence>MMKKQTKSGLLAGGLLMSGMASAEYGLNLPKGVSDYSGQVYDMHMMVLWICVVIGIGVFGAMFYTIFAHRKSKGVEPAQFSHSTTVEIIWTAIPVLILIAIALPATKGMMQMDSPRDAQGEPVTMDMTVKITGYQWKWRYDYLDEGFGFLSTLTADSNIARQKGSGVDVNTVDNYLLDVDNPLVIPTNTNIRFLLTSDDVIHSWWVPEFGWKRDAIPGFINEAWTNIKEPGTYRGQCAELCGKDHGYMPIVVEVLSQSDYAQWLAQQNGDAVAEQPATQNESSGTELTESAQSDESDTDMADVGETLPTEVGESLTETTSDETDEQMSDQQAQESQAQEVTAGNENEQSDGGWSMDKLMARGEEVYNTQCLACHKIDGSGMPPAFPSLVDSEVVSGDVAKNIDVVTHGVSGTAMAPFGRMLPAEDVAAVITYIRNSFGHETGDRVQPADIEAVLQ</sequence>
<protein>
    <recommendedName>
        <fullName evidence="18">Cytochrome c oxidase subunit 2</fullName>
        <ecNumber evidence="18">7.1.1.9</ecNumber>
    </recommendedName>
</protein>
<evidence type="ECO:0000256" key="19">
    <source>
        <dbReference type="SAM" id="MobiDB-lite"/>
    </source>
</evidence>
<evidence type="ECO:0000256" key="15">
    <source>
        <dbReference type="ARBA" id="ARBA00047816"/>
    </source>
</evidence>
<dbReference type="PANTHER" id="PTHR22888">
    <property type="entry name" value="CYTOCHROME C OXIDASE, SUBUNIT II"/>
    <property type="match status" value="1"/>
</dbReference>
<feature type="compositionally biased region" description="Acidic residues" evidence="19">
    <location>
        <begin position="292"/>
        <end position="302"/>
    </location>
</feature>
<feature type="compositionally biased region" description="Low complexity" evidence="19">
    <location>
        <begin position="328"/>
        <end position="338"/>
    </location>
</feature>
<dbReference type="PRINTS" id="PR01166">
    <property type="entry name" value="CYCOXIDASEII"/>
</dbReference>
<feature type="transmembrane region" description="Helical" evidence="20">
    <location>
        <begin position="47"/>
        <end position="67"/>
    </location>
</feature>
<proteinExistence type="inferred from homology"/>
<dbReference type="Gene3D" id="1.10.760.10">
    <property type="entry name" value="Cytochrome c-like domain"/>
    <property type="match status" value="1"/>
</dbReference>
<evidence type="ECO:0000256" key="8">
    <source>
        <dbReference type="ARBA" id="ARBA00022967"/>
    </source>
</evidence>
<dbReference type="AlphaFoldDB" id="A0A917FNT7"/>
<dbReference type="InterPro" id="IPR036257">
    <property type="entry name" value="Cyt_c_oxidase_su2_TM_sf"/>
</dbReference>
<keyword evidence="5 17" id="KW-0679">Respiratory chain</keyword>
<dbReference type="SUPFAM" id="SSF81464">
    <property type="entry name" value="Cytochrome c oxidase subunit II-like, transmembrane region"/>
    <property type="match status" value="1"/>
</dbReference>
<evidence type="ECO:0000313" key="26">
    <source>
        <dbReference type="Proteomes" id="UP000605253"/>
    </source>
</evidence>
<dbReference type="PANTHER" id="PTHR22888:SF9">
    <property type="entry name" value="CYTOCHROME C OXIDASE SUBUNIT 2"/>
    <property type="match status" value="1"/>
</dbReference>
<feature type="domain" description="Cytochrome oxidase subunit II copper A binding" evidence="22">
    <location>
        <begin position="124"/>
        <end position="266"/>
    </location>
</feature>
<dbReference type="InterPro" id="IPR008972">
    <property type="entry name" value="Cupredoxin"/>
</dbReference>
<dbReference type="InterPro" id="IPR014222">
    <property type="entry name" value="Cyt_c_oxidase_su2"/>
</dbReference>
<keyword evidence="11 16" id="KW-0408">Iron</keyword>
<dbReference type="NCBIfam" id="TIGR02866">
    <property type="entry name" value="CoxB"/>
    <property type="match status" value="1"/>
</dbReference>
<dbReference type="PROSITE" id="PS50857">
    <property type="entry name" value="COX2_CUA"/>
    <property type="match status" value="1"/>
</dbReference>
<feature type="domain" description="Cytochrome oxidase subunit II transmembrane region profile" evidence="23">
    <location>
        <begin position="21"/>
        <end position="116"/>
    </location>
</feature>
<evidence type="ECO:0000256" key="7">
    <source>
        <dbReference type="ARBA" id="ARBA00022723"/>
    </source>
</evidence>
<feature type="domain" description="Cytochrome c" evidence="24">
    <location>
        <begin position="357"/>
        <end position="437"/>
    </location>
</feature>
<dbReference type="Gene3D" id="1.10.287.90">
    <property type="match status" value="1"/>
</dbReference>
<gene>
    <name evidence="25" type="ORF">GCM10011365_13540</name>
</gene>
<dbReference type="GO" id="GO:0020037">
    <property type="term" value="F:heme binding"/>
    <property type="evidence" value="ECO:0007669"/>
    <property type="project" value="InterPro"/>
</dbReference>
<feature type="region of interest" description="Disordered" evidence="19">
    <location>
        <begin position="271"/>
        <end position="354"/>
    </location>
</feature>
<evidence type="ECO:0000256" key="18">
    <source>
        <dbReference type="RuleBase" id="RU004024"/>
    </source>
</evidence>
<keyword evidence="3 17" id="KW-0813">Transport</keyword>
<comment type="catalytic activity">
    <reaction evidence="15 18">
        <text>4 Fe(II)-[cytochrome c] + O2 + 8 H(+)(in) = 4 Fe(III)-[cytochrome c] + 2 H2O + 4 H(+)(out)</text>
        <dbReference type="Rhea" id="RHEA:11436"/>
        <dbReference type="Rhea" id="RHEA-COMP:10350"/>
        <dbReference type="Rhea" id="RHEA-COMP:14399"/>
        <dbReference type="ChEBI" id="CHEBI:15377"/>
        <dbReference type="ChEBI" id="CHEBI:15378"/>
        <dbReference type="ChEBI" id="CHEBI:15379"/>
        <dbReference type="ChEBI" id="CHEBI:29033"/>
        <dbReference type="ChEBI" id="CHEBI:29034"/>
        <dbReference type="EC" id="7.1.1.9"/>
    </reaction>
</comment>
<dbReference type="GO" id="GO:0016491">
    <property type="term" value="F:oxidoreductase activity"/>
    <property type="evidence" value="ECO:0007669"/>
    <property type="project" value="InterPro"/>
</dbReference>
<dbReference type="InterPro" id="IPR009056">
    <property type="entry name" value="Cyt_c-like_dom"/>
</dbReference>
<evidence type="ECO:0000256" key="12">
    <source>
        <dbReference type="ARBA" id="ARBA00023008"/>
    </source>
</evidence>